<dbReference type="EMBL" id="CP023692">
    <property type="protein sequence ID" value="QEV49061.1"/>
    <property type="molecule type" value="Genomic_DNA"/>
</dbReference>
<keyword evidence="4" id="KW-1185">Reference proteome</keyword>
<name>A0A5J6JH01_STRVI</name>
<dbReference type="InterPro" id="IPR006827">
    <property type="entry name" value="Lant_deHydtase_N"/>
</dbReference>
<protein>
    <recommendedName>
        <fullName evidence="2">Lantibiotic dehydratase N-terminal domain-containing protein</fullName>
    </recommendedName>
</protein>
<sequence length="942" mass="100791">MRPALRGRPRGRRPEPEDSSLAQTAPREPALPYPAQPVAPQRVAPVSGTARPSAVAPAGTAPYALVRTTVTAHPAQPGEAARVRSLIGRLTALTAQEDALRPALCDDLFASRPGHDEDFHRQVVLPLRRALHNGRVPRPALLARLADLPVRVPRLGSWLDLCGLRDALLAELAAAAPEALTAERSALAQLCRSPGFTRAVALTSADLLRAVSRAARDEGGRRARKEEPSVLRHALRASTKTSPLSWFTAVGWSGAPGPSAGPQAALRSVVREHRTLVEALAAALLEEPRRRRALAHRMTSSARHTDDGRALYTRDHTLFAGGRYLVTHEESVELAVRPALTALDALAAEPAPLDELAARLGPALGRSGADPAVVRFLDQLTDGGLLVPVAPVDPQHPYPLRALADWLRRWPEDAALGDRIDRIAADTAGFADAPAEQRPALLAELAERWRRLLADVGRPVPADAAALNVLSEDVLVEGGPSGDVLVEGGPSGEVLVEGGHPSPGPAGALTGADRAVLGELTALAELFDLGHLMRRAALERFTARYGRGGTCPAPWEFGPDTAAAWEETARLAVRPSGDPGLSRELAELALLREELTESVRAAAAAAPGGWAEELVLPAEEVRALAGRLPHWTSARPLSYAWFVQRALPRGLLCVNHVYGGWGRFTSRFLDDLPAGAAAQVAHEIRRALGDGARAAQIRPVGGFNANLHPLLVDEEIGPDRFRSTFSEADVELVHDTAADQLRLRLRATGEPLDVLYLGFLAPVMLPQRLAPFLCDHPGGVVDFRRLLPRRALAAPGGEVRHTPRLRHGHAVLARQRWHLPADVLAALRADLAADPAVVPAAAVARWRALLGLPEQLFLHAVPEPAAGRPAEDFVRSLRAPKPQALDLGSALHLRCLSGWLARHTRGVVLEESLPVFGGRSRPAHAVELIAETYRAARTARSG</sequence>
<gene>
    <name evidence="3" type="ORF">CP980_31860</name>
</gene>
<reference evidence="3 4" key="1">
    <citation type="submission" date="2017-09" db="EMBL/GenBank/DDBJ databases">
        <authorList>
            <person name="Lee N."/>
            <person name="Cho B.-K."/>
        </authorList>
    </citation>
    <scope>NUCLEOTIDE SEQUENCE [LARGE SCALE GENOMIC DNA]</scope>
    <source>
        <strain evidence="3 4">ATCC 27476</strain>
    </source>
</reference>
<feature type="compositionally biased region" description="Basic residues" evidence="1">
    <location>
        <begin position="1"/>
        <end position="11"/>
    </location>
</feature>
<dbReference type="AlphaFoldDB" id="A0A5J6JH01"/>
<evidence type="ECO:0000313" key="4">
    <source>
        <dbReference type="Proteomes" id="UP000325563"/>
    </source>
</evidence>
<feature type="domain" description="Lantibiotic dehydratase N-terminal" evidence="2">
    <location>
        <begin position="600"/>
        <end position="858"/>
    </location>
</feature>
<feature type="domain" description="Lantibiotic dehydratase N-terminal" evidence="2">
    <location>
        <begin position="194"/>
        <end position="477"/>
    </location>
</feature>
<feature type="region of interest" description="Disordered" evidence="1">
    <location>
        <begin position="1"/>
        <end position="56"/>
    </location>
</feature>
<dbReference type="KEGG" id="svn:CP980_31860"/>
<dbReference type="Pfam" id="PF04738">
    <property type="entry name" value="Lant_dehydr_N"/>
    <property type="match status" value="2"/>
</dbReference>
<proteinExistence type="predicted"/>
<accession>A0A5J6JH01</accession>
<evidence type="ECO:0000313" key="3">
    <source>
        <dbReference type="EMBL" id="QEV49061.1"/>
    </source>
</evidence>
<evidence type="ECO:0000256" key="1">
    <source>
        <dbReference type="SAM" id="MobiDB-lite"/>
    </source>
</evidence>
<dbReference type="Proteomes" id="UP000325563">
    <property type="component" value="Chromosome"/>
</dbReference>
<evidence type="ECO:0000259" key="2">
    <source>
        <dbReference type="Pfam" id="PF04738"/>
    </source>
</evidence>
<organism evidence="3 4">
    <name type="scientific">Streptomyces vinaceus</name>
    <dbReference type="NCBI Taxonomy" id="1960"/>
    <lineage>
        <taxon>Bacteria</taxon>
        <taxon>Bacillati</taxon>
        <taxon>Actinomycetota</taxon>
        <taxon>Actinomycetes</taxon>
        <taxon>Kitasatosporales</taxon>
        <taxon>Streptomycetaceae</taxon>
        <taxon>Streptomyces</taxon>
    </lineage>
</organism>